<evidence type="ECO:0000313" key="6">
    <source>
        <dbReference type="Proteomes" id="UP001497516"/>
    </source>
</evidence>
<dbReference type="PANTHER" id="PTHR47364">
    <property type="entry name" value="CYSTEINE PROTEINASE INHIBITOR 5"/>
    <property type="match status" value="1"/>
</dbReference>
<keyword evidence="2" id="KW-0789">Thiol protease inhibitor</keyword>
<dbReference type="GO" id="GO:0004869">
    <property type="term" value="F:cysteine-type endopeptidase inhibitor activity"/>
    <property type="evidence" value="ECO:0007669"/>
    <property type="project" value="UniProtKB-KW"/>
</dbReference>
<dbReference type="Pfam" id="PF16845">
    <property type="entry name" value="SQAPI"/>
    <property type="match status" value="1"/>
</dbReference>
<evidence type="ECO:0000313" key="5">
    <source>
        <dbReference type="EMBL" id="CAL1352142.1"/>
    </source>
</evidence>
<keyword evidence="1" id="KW-0646">Protease inhibitor</keyword>
<accession>A0AAV2C7R3</accession>
<evidence type="ECO:0000256" key="2">
    <source>
        <dbReference type="ARBA" id="ARBA00022704"/>
    </source>
</evidence>
<dbReference type="Gene3D" id="3.10.450.10">
    <property type="match status" value="1"/>
</dbReference>
<dbReference type="InterPro" id="IPR000010">
    <property type="entry name" value="Cystatin_dom"/>
</dbReference>
<feature type="domain" description="Cystatin" evidence="4">
    <location>
        <begin position="29"/>
        <end position="92"/>
    </location>
</feature>
<proteinExistence type="predicted"/>
<dbReference type="EMBL" id="OZ034813">
    <property type="protein sequence ID" value="CAL1352142.1"/>
    <property type="molecule type" value="Genomic_DNA"/>
</dbReference>
<evidence type="ECO:0000256" key="1">
    <source>
        <dbReference type="ARBA" id="ARBA00022690"/>
    </source>
</evidence>
<evidence type="ECO:0000259" key="4">
    <source>
        <dbReference type="Pfam" id="PF16845"/>
    </source>
</evidence>
<organism evidence="5 6">
    <name type="scientific">Linum trigynum</name>
    <dbReference type="NCBI Taxonomy" id="586398"/>
    <lineage>
        <taxon>Eukaryota</taxon>
        <taxon>Viridiplantae</taxon>
        <taxon>Streptophyta</taxon>
        <taxon>Embryophyta</taxon>
        <taxon>Tracheophyta</taxon>
        <taxon>Spermatophyta</taxon>
        <taxon>Magnoliopsida</taxon>
        <taxon>eudicotyledons</taxon>
        <taxon>Gunneridae</taxon>
        <taxon>Pentapetalae</taxon>
        <taxon>rosids</taxon>
        <taxon>fabids</taxon>
        <taxon>Malpighiales</taxon>
        <taxon>Linaceae</taxon>
        <taxon>Linum</taxon>
    </lineage>
</organism>
<dbReference type="SUPFAM" id="SSF54403">
    <property type="entry name" value="Cystatin/monellin"/>
    <property type="match status" value="1"/>
</dbReference>
<sequence length="118" mass="12780">MRTTNFLVASITVAIALVAVEAVGVWTPISNPTDEHVKEIAKFAIETYNTQSGADPPLRLVSVNGGEKQFSATLGTKYKLKVTTEKTDGSGVVSPSWLICIREGPSNVKYYVSFEPMN</sequence>
<feature type="chain" id="PRO_5043931787" description="Cystatin domain-containing protein" evidence="3">
    <location>
        <begin position="23"/>
        <end position="118"/>
    </location>
</feature>
<gene>
    <name evidence="5" type="ORF">LTRI10_LOCUS133</name>
</gene>
<dbReference type="InterPro" id="IPR046350">
    <property type="entry name" value="Cystatin_sf"/>
</dbReference>
<dbReference type="Proteomes" id="UP001497516">
    <property type="component" value="Chromosome 1"/>
</dbReference>
<dbReference type="PANTHER" id="PTHR47364:SF2">
    <property type="entry name" value="CYSTEINE PROTEINASE INHIBITOR 5"/>
    <property type="match status" value="1"/>
</dbReference>
<dbReference type="CDD" id="cd00042">
    <property type="entry name" value="CY"/>
    <property type="match status" value="1"/>
</dbReference>
<evidence type="ECO:0000256" key="3">
    <source>
        <dbReference type="SAM" id="SignalP"/>
    </source>
</evidence>
<keyword evidence="3" id="KW-0732">Signal</keyword>
<dbReference type="AlphaFoldDB" id="A0AAV2C7R3"/>
<feature type="signal peptide" evidence="3">
    <location>
        <begin position="1"/>
        <end position="22"/>
    </location>
</feature>
<protein>
    <recommendedName>
        <fullName evidence="4">Cystatin domain-containing protein</fullName>
    </recommendedName>
</protein>
<reference evidence="5 6" key="1">
    <citation type="submission" date="2024-04" db="EMBL/GenBank/DDBJ databases">
        <authorList>
            <person name="Fracassetti M."/>
        </authorList>
    </citation>
    <scope>NUCLEOTIDE SEQUENCE [LARGE SCALE GENOMIC DNA]</scope>
</reference>
<name>A0AAV2C7R3_9ROSI</name>
<keyword evidence="6" id="KW-1185">Reference proteome</keyword>